<dbReference type="AlphaFoldDB" id="A0A212JI33"/>
<evidence type="ECO:0008006" key="2">
    <source>
        <dbReference type="Google" id="ProtNLM"/>
    </source>
</evidence>
<name>A0A212JI33_9PROT</name>
<sequence>MKTALVTIGQSPRDDLVPELLPYLPSAGAGIAFDEVGALDGLSAAEIAAMAPAAGEERLCTRLRDGSQAVIGKPRTVARLNRIFAELDASGYGLIVLLCTGYFEGLHCRALFLEAQRLVDGFVAAVALDGRKVGVLVPLAEQIVQHEVSPTGYAIAGGSHASPYEGDRLDAAARELAGMDLIVMHCMGYTEAMARRVQEVSGRPVVLSRRVIAAGWAQFVR</sequence>
<accession>A0A212JI33</accession>
<dbReference type="Pfam" id="PF07302">
    <property type="entry name" value="AroM"/>
    <property type="match status" value="1"/>
</dbReference>
<protein>
    <recommendedName>
        <fullName evidence="2">AroM family protein</fullName>
    </recommendedName>
</protein>
<reference evidence="1" key="1">
    <citation type="submission" date="2016-04" db="EMBL/GenBank/DDBJ databases">
        <authorList>
            <person name="Evans L.H."/>
            <person name="Alamgir A."/>
            <person name="Owens N."/>
            <person name="Weber N.D."/>
            <person name="Virtaneva K."/>
            <person name="Barbian K."/>
            <person name="Babar A."/>
            <person name="Rosenke K."/>
        </authorList>
    </citation>
    <scope>NUCLEOTIDE SEQUENCE</scope>
    <source>
        <strain evidence="1">86</strain>
    </source>
</reference>
<organism evidence="1">
    <name type="scientific">uncultured Alphaproteobacteria bacterium</name>
    <dbReference type="NCBI Taxonomy" id="91750"/>
    <lineage>
        <taxon>Bacteria</taxon>
        <taxon>Pseudomonadati</taxon>
        <taxon>Pseudomonadota</taxon>
        <taxon>Alphaproteobacteria</taxon>
        <taxon>environmental samples</taxon>
    </lineage>
</organism>
<evidence type="ECO:0000313" key="1">
    <source>
        <dbReference type="EMBL" id="SBV99106.1"/>
    </source>
</evidence>
<proteinExistence type="predicted"/>
<gene>
    <name evidence="1" type="ORF">KL86APRO_11105</name>
</gene>
<dbReference type="EMBL" id="FLUO01000001">
    <property type="protein sequence ID" value="SBV99106.1"/>
    <property type="molecule type" value="Genomic_DNA"/>
</dbReference>
<dbReference type="InterPro" id="IPR010843">
    <property type="entry name" value="Uncharacterised_AroM"/>
</dbReference>